<dbReference type="GO" id="GO:0005789">
    <property type="term" value="C:endoplasmic reticulum membrane"/>
    <property type="evidence" value="ECO:0007669"/>
    <property type="project" value="TreeGrafter"/>
</dbReference>
<dbReference type="Gene3D" id="1.20.1250.20">
    <property type="entry name" value="MFS general substrate transporter like domains"/>
    <property type="match status" value="2"/>
</dbReference>
<dbReference type="InterPro" id="IPR011701">
    <property type="entry name" value="MFS"/>
</dbReference>
<feature type="transmembrane region" description="Helical" evidence="5">
    <location>
        <begin position="219"/>
        <end position="240"/>
    </location>
</feature>
<dbReference type="GO" id="GO:0022857">
    <property type="term" value="F:transmembrane transporter activity"/>
    <property type="evidence" value="ECO:0007669"/>
    <property type="project" value="InterPro"/>
</dbReference>
<evidence type="ECO:0000256" key="3">
    <source>
        <dbReference type="ARBA" id="ARBA00022989"/>
    </source>
</evidence>
<feature type="transmembrane region" description="Helical" evidence="5">
    <location>
        <begin position="516"/>
        <end position="538"/>
    </location>
</feature>
<organism evidence="7 8">
    <name type="scientific">Theileria parva</name>
    <name type="common">East coast fever infection agent</name>
    <dbReference type="NCBI Taxonomy" id="5875"/>
    <lineage>
        <taxon>Eukaryota</taxon>
        <taxon>Sar</taxon>
        <taxon>Alveolata</taxon>
        <taxon>Apicomplexa</taxon>
        <taxon>Aconoidasida</taxon>
        <taxon>Piroplasmida</taxon>
        <taxon>Theileriidae</taxon>
        <taxon>Theileria</taxon>
    </lineage>
</organism>
<protein>
    <recommendedName>
        <fullName evidence="6">Major facilitator superfamily (MFS) profile domain-containing protein</fullName>
    </recommendedName>
</protein>
<accession>Q4N8R1</accession>
<keyword evidence="4 5" id="KW-0472">Membrane</keyword>
<dbReference type="Pfam" id="PF07690">
    <property type="entry name" value="MFS_1"/>
    <property type="match status" value="1"/>
</dbReference>
<dbReference type="InParanoid" id="Q4N8R1"/>
<dbReference type="PANTHER" id="PTHR43184">
    <property type="entry name" value="MAJOR FACILITATOR SUPERFAMILY TRANSPORTER 16, ISOFORM B"/>
    <property type="match status" value="1"/>
</dbReference>
<dbReference type="AlphaFoldDB" id="Q4N8R1"/>
<evidence type="ECO:0000259" key="6">
    <source>
        <dbReference type="PROSITE" id="PS50850"/>
    </source>
</evidence>
<dbReference type="Proteomes" id="UP000001949">
    <property type="component" value="Unassembled WGS sequence"/>
</dbReference>
<dbReference type="GeneID" id="3502915"/>
<reference evidence="7 8" key="1">
    <citation type="journal article" date="2005" name="Science">
        <title>Genome sequence of Theileria parva, a bovine pathogen that transforms lymphocytes.</title>
        <authorList>
            <person name="Gardner M.J."/>
            <person name="Bishop R."/>
            <person name="Shah T."/>
            <person name="de Villiers E.P."/>
            <person name="Carlton J.M."/>
            <person name="Hall N."/>
            <person name="Ren Q."/>
            <person name="Paulsen I.T."/>
            <person name="Pain A."/>
            <person name="Berriman M."/>
            <person name="Wilson R.J.M."/>
            <person name="Sato S."/>
            <person name="Ralph S.A."/>
            <person name="Mann D.J."/>
            <person name="Xiong Z."/>
            <person name="Shallom S.J."/>
            <person name="Weidman J."/>
            <person name="Jiang L."/>
            <person name="Lynn J."/>
            <person name="Weaver B."/>
            <person name="Shoaibi A."/>
            <person name="Domingo A.R."/>
            <person name="Wasawo D."/>
            <person name="Crabtree J."/>
            <person name="Wortman J.R."/>
            <person name="Haas B."/>
            <person name="Angiuoli S.V."/>
            <person name="Creasy T.H."/>
            <person name="Lu C."/>
            <person name="Suh B."/>
            <person name="Silva J.C."/>
            <person name="Utterback T.R."/>
            <person name="Feldblyum T.V."/>
            <person name="Pertea M."/>
            <person name="Allen J."/>
            <person name="Nierman W.C."/>
            <person name="Taracha E.L.N."/>
            <person name="Salzberg S.L."/>
            <person name="White O.R."/>
            <person name="Fitzhugh H.A."/>
            <person name="Morzaria S."/>
            <person name="Venter J.C."/>
            <person name="Fraser C.M."/>
            <person name="Nene V."/>
        </authorList>
    </citation>
    <scope>NUCLEOTIDE SEQUENCE [LARGE SCALE GENOMIC DNA]</scope>
    <source>
        <strain evidence="7 8">Muguga</strain>
    </source>
</reference>
<evidence type="ECO:0000313" key="8">
    <source>
        <dbReference type="Proteomes" id="UP000001949"/>
    </source>
</evidence>
<dbReference type="STRING" id="5875.Q4N8R1"/>
<feature type="transmembrane region" description="Helical" evidence="5">
    <location>
        <begin position="191"/>
        <end position="213"/>
    </location>
</feature>
<evidence type="ECO:0000256" key="4">
    <source>
        <dbReference type="ARBA" id="ARBA00023136"/>
    </source>
</evidence>
<dbReference type="EMBL" id="AAGK01000001">
    <property type="protein sequence ID" value="EAN33647.1"/>
    <property type="molecule type" value="Genomic_DNA"/>
</dbReference>
<dbReference type="InterPro" id="IPR036259">
    <property type="entry name" value="MFS_trans_sf"/>
</dbReference>
<feature type="transmembrane region" description="Helical" evidence="5">
    <location>
        <begin position="252"/>
        <end position="278"/>
    </location>
</feature>
<feature type="transmembrane region" description="Helical" evidence="5">
    <location>
        <begin position="284"/>
        <end position="304"/>
    </location>
</feature>
<feature type="transmembrane region" description="Helical" evidence="5">
    <location>
        <begin position="164"/>
        <end position="184"/>
    </location>
</feature>
<dbReference type="VEuPathDB" id="PiroplasmaDB:TpMuguga_01g00403"/>
<dbReference type="RefSeq" id="XP_765930.1">
    <property type="nucleotide sequence ID" value="XM_760837.1"/>
</dbReference>
<name>Q4N8R1_THEPA</name>
<keyword evidence="3 5" id="KW-1133">Transmembrane helix</keyword>
<feature type="transmembrane region" description="Helical" evidence="5">
    <location>
        <begin position="447"/>
        <end position="469"/>
    </location>
</feature>
<comment type="caution">
    <text evidence="7">The sequence shown here is derived from an EMBL/GenBank/DDBJ whole genome shotgun (WGS) entry which is preliminary data.</text>
</comment>
<feature type="transmembrane region" description="Helical" evidence="5">
    <location>
        <begin position="382"/>
        <end position="407"/>
    </location>
</feature>
<evidence type="ECO:0000313" key="7">
    <source>
        <dbReference type="EMBL" id="EAN33647.1"/>
    </source>
</evidence>
<dbReference type="SUPFAM" id="SSF103473">
    <property type="entry name" value="MFS general substrate transporter"/>
    <property type="match status" value="1"/>
</dbReference>
<dbReference type="OMA" id="ESKGWEP"/>
<evidence type="ECO:0000256" key="1">
    <source>
        <dbReference type="ARBA" id="ARBA00004141"/>
    </source>
</evidence>
<comment type="subcellular location">
    <subcellularLocation>
        <location evidence="1">Membrane</location>
        <topology evidence="1">Multi-pass membrane protein</topology>
    </subcellularLocation>
</comment>
<keyword evidence="8" id="KW-1185">Reference proteome</keyword>
<dbReference type="KEGG" id="tpv:TP01_0403"/>
<feature type="transmembrane region" description="Helical" evidence="5">
    <location>
        <begin position="419"/>
        <end position="440"/>
    </location>
</feature>
<dbReference type="eggNOG" id="KOG2533">
    <property type="taxonomic scope" value="Eukaryota"/>
</dbReference>
<evidence type="ECO:0000256" key="5">
    <source>
        <dbReference type="SAM" id="Phobius"/>
    </source>
</evidence>
<proteinExistence type="predicted"/>
<dbReference type="PANTHER" id="PTHR43184:SF12">
    <property type="entry name" value="SUGAR PHOSPHATE EXCHANGER 3"/>
    <property type="match status" value="1"/>
</dbReference>
<sequence length="581" mass="65925">MVEDNDIEECVTPSNSYYSNFVPENNSNDSIKGVGEFKDIDLSDTYTHYTISVENSAVNGGNNEKEGILEYILDSKLYLKHHDNLELSCITENINRNSKDFGHINRINPSLSGFGLGSISKYHRLLIIISFALSFISNFVGHFIREPLFTTKVNIQKSFGSSTLQLGYLDISYLTLYGIGHLVTPFVFSRSYVITFVSIFHLFLSITHFILFLAESLGWFIMIYGVTGFSCSVLWLSIYNDLHTWLPLKHRFILLTIWCCSSELGLSLGTIMCAHIQTETRWKILFMITSFINFVTGVLLFTCYRKPPRNSDEPNPLELTVPETKLFDPVNLSKDNINNIKQYFKGMRDNNSDVSGVCKNMVEMSTKVVKGHLNVMKRIKYLFIYILGYTCLRSARNCFAFWISFYLTTKLKYSIKSGIYATFVFQMGSCLGSLVAGALSKLLLKKYHLLSCAIASLFSFLLCPFIYFIEPDSVWKTFTFVFIFGLATNCTDLLITTRGLKTLCESSQEGAEADDYSVSLGTTFSISTFLSVLYGYISTYIAHHYGWDKMFLYLCVLMLLSTGAFGVPSRKEILGYIQSIL</sequence>
<evidence type="ECO:0000256" key="2">
    <source>
        <dbReference type="ARBA" id="ARBA00022692"/>
    </source>
</evidence>
<dbReference type="PROSITE" id="PS50850">
    <property type="entry name" value="MFS"/>
    <property type="match status" value="1"/>
</dbReference>
<feature type="domain" description="Major facilitator superfamily (MFS) profile" evidence="6">
    <location>
        <begin position="126"/>
        <end position="581"/>
    </location>
</feature>
<feature type="transmembrane region" description="Helical" evidence="5">
    <location>
        <begin position="550"/>
        <end position="567"/>
    </location>
</feature>
<feature type="transmembrane region" description="Helical" evidence="5">
    <location>
        <begin position="125"/>
        <end position="144"/>
    </location>
</feature>
<keyword evidence="2 5" id="KW-0812">Transmembrane</keyword>
<gene>
    <name evidence="7" type="ordered locus">TP01_0403</name>
</gene>
<dbReference type="InterPro" id="IPR020846">
    <property type="entry name" value="MFS_dom"/>
</dbReference>